<name>A0AAV4SE25_CAEEX</name>
<dbReference type="AlphaFoldDB" id="A0AAV4SE25"/>
<sequence length="96" mass="10747">MVDSWMLTHSASDGLVSRLSNINSGDATTVRKASAQELKSGTGLSRLQLALFLEKFPFNWFYWLKTKETSLMGSSHVSENDSNIITIWESECFAIL</sequence>
<keyword evidence="2" id="KW-1185">Reference proteome</keyword>
<dbReference type="Proteomes" id="UP001054945">
    <property type="component" value="Unassembled WGS sequence"/>
</dbReference>
<reference evidence="1 2" key="1">
    <citation type="submission" date="2021-06" db="EMBL/GenBank/DDBJ databases">
        <title>Caerostris extrusa draft genome.</title>
        <authorList>
            <person name="Kono N."/>
            <person name="Arakawa K."/>
        </authorList>
    </citation>
    <scope>NUCLEOTIDE SEQUENCE [LARGE SCALE GENOMIC DNA]</scope>
</reference>
<organism evidence="1 2">
    <name type="scientific">Caerostris extrusa</name>
    <name type="common">Bark spider</name>
    <name type="synonym">Caerostris bankana</name>
    <dbReference type="NCBI Taxonomy" id="172846"/>
    <lineage>
        <taxon>Eukaryota</taxon>
        <taxon>Metazoa</taxon>
        <taxon>Ecdysozoa</taxon>
        <taxon>Arthropoda</taxon>
        <taxon>Chelicerata</taxon>
        <taxon>Arachnida</taxon>
        <taxon>Araneae</taxon>
        <taxon>Araneomorphae</taxon>
        <taxon>Entelegynae</taxon>
        <taxon>Araneoidea</taxon>
        <taxon>Araneidae</taxon>
        <taxon>Caerostris</taxon>
    </lineage>
</organism>
<protein>
    <submittedName>
        <fullName evidence="1">Uncharacterized protein</fullName>
    </submittedName>
</protein>
<accession>A0AAV4SE25</accession>
<gene>
    <name evidence="1" type="ORF">CEXT_304831</name>
</gene>
<evidence type="ECO:0000313" key="2">
    <source>
        <dbReference type="Proteomes" id="UP001054945"/>
    </source>
</evidence>
<dbReference type="EMBL" id="BPLR01009507">
    <property type="protein sequence ID" value="GIY32430.1"/>
    <property type="molecule type" value="Genomic_DNA"/>
</dbReference>
<comment type="caution">
    <text evidence="1">The sequence shown here is derived from an EMBL/GenBank/DDBJ whole genome shotgun (WGS) entry which is preliminary data.</text>
</comment>
<evidence type="ECO:0000313" key="1">
    <source>
        <dbReference type="EMBL" id="GIY32430.1"/>
    </source>
</evidence>
<proteinExistence type="predicted"/>